<proteinExistence type="predicted"/>
<dbReference type="InterPro" id="IPR052579">
    <property type="entry name" value="Zinc_finger_SWIM"/>
</dbReference>
<sequence>MDFGGPFNEAFSGKAFATYVDFQRSIEEFQEITGLHFILKRTFLFPAGTPRRETLVYKSIQYVCAESKPRTGTGCEASFTVGCRNGFLYVSKFNMMHNHEIIRRPYEKPIAEPYVVITDYTPQFMQTFPSLVFSSLSELEEKMEEFQSKTGCMYAKRHTCPWPKDDLEHQDVVYKKFAYECFHYGYCKDGKVVKSSRTGCKSVVFVSCRNNLLHIARFDMRHNHPISGSSGNVYRRNRRLNPQQQAAVKELLKEEQQEFALKEYIQNSFQVYLTTADIRNLKRKLQPKKTSRSVMGLTLKNLGDEGYAEVLTDGDGVNRVVSFTSPALVKNFNIYPEVVQIRELRGAPYMVYHFSVIDRELVNQTVMFSFVLDHGVCGVFAPVIQSFKRLMQNRVDEIETVFIDSSPTECHAFRQELPWARLLFYQSGVLQQVEDQLDDDSFVHCDKKSLFQHVHSALTAHDRSAYLQVLEEIASSSPPFWSVVNETWMPYAEQWAEHLRLSQLTFGVDERAPFSVETYEAVLRTDENLDVCAKKLLEVAVPPKPPGEVVCKRDFPGQPDDIQALLRLLSEPVAERLLEHLQDTPQMTEVLTSLPGRKCYCAFNRQWRLPCHHLMRVARLAYIPLPSLLKDSRWLEQWPAEYSDVGHVAETVVVEEEDESELDFMSPNAKLMKIDLQLQNIQEMVVSSDADKFKRRQRELRDLESRWLKEDGSVPGTSRGS</sequence>
<dbReference type="PANTHER" id="PTHR31569:SF4">
    <property type="entry name" value="SWIM-TYPE DOMAIN-CONTAINING PROTEIN"/>
    <property type="match status" value="1"/>
</dbReference>
<accession>A0A5K3FNV1</accession>
<evidence type="ECO:0000259" key="1">
    <source>
        <dbReference type="Pfam" id="PF21056"/>
    </source>
</evidence>
<evidence type="ECO:0000313" key="2">
    <source>
        <dbReference type="WBParaSite" id="MCU_009836-RA"/>
    </source>
</evidence>
<dbReference type="WBParaSite" id="MCU_009836-RA">
    <property type="protein sequence ID" value="MCU_009836-RA"/>
    <property type="gene ID" value="MCU_009836"/>
</dbReference>
<protein>
    <submittedName>
        <fullName evidence="2">SWIM-type domain-containing protein</fullName>
    </submittedName>
</protein>
<organism evidence="2">
    <name type="scientific">Mesocestoides corti</name>
    <name type="common">Flatworm</name>
    <dbReference type="NCBI Taxonomy" id="53468"/>
    <lineage>
        <taxon>Eukaryota</taxon>
        <taxon>Metazoa</taxon>
        <taxon>Spiralia</taxon>
        <taxon>Lophotrochozoa</taxon>
        <taxon>Platyhelminthes</taxon>
        <taxon>Cestoda</taxon>
        <taxon>Eucestoda</taxon>
        <taxon>Cyclophyllidea</taxon>
        <taxon>Mesocestoididae</taxon>
        <taxon>Mesocestoides</taxon>
    </lineage>
</organism>
<dbReference type="PANTHER" id="PTHR31569">
    <property type="entry name" value="SWIM-TYPE DOMAIN-CONTAINING PROTEIN"/>
    <property type="match status" value="1"/>
</dbReference>
<feature type="domain" description="ZSWIM1/3 RNaseH-like" evidence="1">
    <location>
        <begin position="306"/>
        <end position="423"/>
    </location>
</feature>
<reference evidence="2" key="1">
    <citation type="submission" date="2019-11" db="UniProtKB">
        <authorList>
            <consortium name="WormBaseParasite"/>
        </authorList>
    </citation>
    <scope>IDENTIFICATION</scope>
</reference>
<dbReference type="AlphaFoldDB" id="A0A5K3FNV1"/>
<name>A0A5K3FNV1_MESCO</name>
<dbReference type="InterPro" id="IPR048324">
    <property type="entry name" value="ZSWIM1-3_RNaseH-like"/>
</dbReference>
<dbReference type="Pfam" id="PF21056">
    <property type="entry name" value="ZSWIM1-3_RNaseH-like"/>
    <property type="match status" value="1"/>
</dbReference>